<reference evidence="2 3" key="1">
    <citation type="submission" date="2019-02" db="EMBL/GenBank/DDBJ databases">
        <title>Deep-cultivation of Planctomycetes and their phenomic and genomic characterization uncovers novel biology.</title>
        <authorList>
            <person name="Wiegand S."/>
            <person name="Jogler M."/>
            <person name="Boedeker C."/>
            <person name="Pinto D."/>
            <person name="Vollmers J."/>
            <person name="Rivas-Marin E."/>
            <person name="Kohn T."/>
            <person name="Peeters S.H."/>
            <person name="Heuer A."/>
            <person name="Rast P."/>
            <person name="Oberbeckmann S."/>
            <person name="Bunk B."/>
            <person name="Jeske O."/>
            <person name="Meyerdierks A."/>
            <person name="Storesund J.E."/>
            <person name="Kallscheuer N."/>
            <person name="Luecker S."/>
            <person name="Lage O.M."/>
            <person name="Pohl T."/>
            <person name="Merkel B.J."/>
            <person name="Hornburger P."/>
            <person name="Mueller R.-W."/>
            <person name="Bruemmer F."/>
            <person name="Labrenz M."/>
            <person name="Spormann A.M."/>
            <person name="Op den Camp H."/>
            <person name="Overmann J."/>
            <person name="Amann R."/>
            <person name="Jetten M.S.M."/>
            <person name="Mascher T."/>
            <person name="Medema M.H."/>
            <person name="Devos D.P."/>
            <person name="Kaster A.-K."/>
            <person name="Ovreas L."/>
            <person name="Rohde M."/>
            <person name="Galperin M.Y."/>
            <person name="Jogler C."/>
        </authorList>
    </citation>
    <scope>NUCLEOTIDE SEQUENCE [LARGE SCALE GENOMIC DNA]</scope>
    <source>
        <strain evidence="2 3">Pla85_3_4</strain>
    </source>
</reference>
<dbReference type="Proteomes" id="UP000317648">
    <property type="component" value="Chromosome"/>
</dbReference>
<evidence type="ECO:0000259" key="1">
    <source>
        <dbReference type="Pfam" id="PF00174"/>
    </source>
</evidence>
<accession>A0A518DN56</accession>
<evidence type="ECO:0000313" key="2">
    <source>
        <dbReference type="EMBL" id="QDU93277.1"/>
    </source>
</evidence>
<organism evidence="2 3">
    <name type="scientific">Lignipirellula cremea</name>
    <dbReference type="NCBI Taxonomy" id="2528010"/>
    <lineage>
        <taxon>Bacteria</taxon>
        <taxon>Pseudomonadati</taxon>
        <taxon>Planctomycetota</taxon>
        <taxon>Planctomycetia</taxon>
        <taxon>Pirellulales</taxon>
        <taxon>Pirellulaceae</taxon>
        <taxon>Lignipirellula</taxon>
    </lineage>
</organism>
<dbReference type="RefSeq" id="WP_145049945.1">
    <property type="nucleotide sequence ID" value="NZ_CP036433.1"/>
</dbReference>
<gene>
    <name evidence="2" type="ORF">Pla8534_10570</name>
</gene>
<keyword evidence="3" id="KW-1185">Reference proteome</keyword>
<proteinExistence type="predicted"/>
<sequence length="157" mass="17091">MNPVLQISGQVEKPLQLTFADLQAIAAEHQLPDVSTVAPKRQGSAVKLAGLLSLAGARPEASFLGLHSSTDDFHASIPLGPVLDRGLLIYELNGQPLPVAQGGPLRFFIPDHAACRVDEIDECANLKFVDHLELTVEKGYDNRPEDEDEHEQLHAKE</sequence>
<dbReference type="InterPro" id="IPR036374">
    <property type="entry name" value="OxRdtase_Mopterin-bd_sf"/>
</dbReference>
<feature type="domain" description="Oxidoreductase molybdopterin-binding" evidence="1">
    <location>
        <begin position="5"/>
        <end position="116"/>
    </location>
</feature>
<dbReference type="AlphaFoldDB" id="A0A518DN56"/>
<dbReference type="SUPFAM" id="SSF56524">
    <property type="entry name" value="Oxidoreductase molybdopterin-binding domain"/>
    <property type="match status" value="1"/>
</dbReference>
<dbReference type="Gene3D" id="3.90.420.10">
    <property type="entry name" value="Oxidoreductase, molybdopterin-binding domain"/>
    <property type="match status" value="1"/>
</dbReference>
<protein>
    <submittedName>
        <fullName evidence="2">Oxidoreductase molybdopterin binding domain protein</fullName>
    </submittedName>
</protein>
<dbReference type="KEGG" id="lcre:Pla8534_10570"/>
<dbReference type="InterPro" id="IPR000572">
    <property type="entry name" value="OxRdtase_Mopterin-bd_dom"/>
</dbReference>
<evidence type="ECO:0000313" key="3">
    <source>
        <dbReference type="Proteomes" id="UP000317648"/>
    </source>
</evidence>
<name>A0A518DN56_9BACT</name>
<dbReference type="OrthoDB" id="277076at2"/>
<dbReference type="Pfam" id="PF00174">
    <property type="entry name" value="Oxidored_molyb"/>
    <property type="match status" value="1"/>
</dbReference>
<dbReference type="EMBL" id="CP036433">
    <property type="protein sequence ID" value="QDU93277.1"/>
    <property type="molecule type" value="Genomic_DNA"/>
</dbReference>